<reference evidence="1" key="1">
    <citation type="submission" date="2023-07" db="EMBL/GenBank/DDBJ databases">
        <authorList>
            <person name="Kim M.K."/>
        </authorList>
    </citation>
    <scope>NUCLEOTIDE SEQUENCE</scope>
    <source>
        <strain evidence="1">M29</strain>
    </source>
</reference>
<evidence type="ECO:0000313" key="1">
    <source>
        <dbReference type="EMBL" id="MDO7845997.1"/>
    </source>
</evidence>
<protein>
    <submittedName>
        <fullName evidence="1">DUF4844 domain-containing protein</fullName>
    </submittedName>
</protein>
<organism evidence="1 2">
    <name type="scientific">Hymenobacter mellowenesis</name>
    <dbReference type="NCBI Taxonomy" id="3063995"/>
    <lineage>
        <taxon>Bacteria</taxon>
        <taxon>Pseudomonadati</taxon>
        <taxon>Bacteroidota</taxon>
        <taxon>Cytophagia</taxon>
        <taxon>Cytophagales</taxon>
        <taxon>Hymenobacteraceae</taxon>
        <taxon>Hymenobacter</taxon>
    </lineage>
</organism>
<dbReference type="EMBL" id="JAUQSX010000002">
    <property type="protein sequence ID" value="MDO7845997.1"/>
    <property type="molecule type" value="Genomic_DNA"/>
</dbReference>
<dbReference type="InterPro" id="IPR038360">
    <property type="entry name" value="DUF4844_sf"/>
</dbReference>
<dbReference type="Proteomes" id="UP001167796">
    <property type="component" value="Unassembled WGS sequence"/>
</dbReference>
<comment type="caution">
    <text evidence="1">The sequence shown here is derived from an EMBL/GenBank/DDBJ whole genome shotgun (WGS) entry which is preliminary data.</text>
</comment>
<gene>
    <name evidence="1" type="ORF">Q5H92_06490</name>
</gene>
<dbReference type="RefSeq" id="WP_305010680.1">
    <property type="nucleotide sequence ID" value="NZ_JAUQSX010000002.1"/>
</dbReference>
<keyword evidence="2" id="KW-1185">Reference proteome</keyword>
<dbReference type="Gene3D" id="1.20.1480.40">
    <property type="entry name" value="Uncharacterised protein PF16133, DUF4844"/>
    <property type="match status" value="1"/>
</dbReference>
<proteinExistence type="predicted"/>
<name>A0ABT9A836_9BACT</name>
<evidence type="ECO:0000313" key="2">
    <source>
        <dbReference type="Proteomes" id="UP001167796"/>
    </source>
</evidence>
<accession>A0ABT9A836</accession>
<sequence>MNEIISQIEAYKSRDNFPVEDWETRGLMPSDNDVREGMNLAVNEFADFLIAQISNGVTEPADLQEKIQEYFDERDNYDFDTEEREYIVDVQCELAKLVNVSCGDLLI</sequence>